<sequence length="364" mass="41448">MSMRLKIYTDPAFASPANPMQCAMLLPFFGREERAFWSADTNAFDSYKKSGLGYFELAGSMDEADVVVLPGTWHRYLQDGTTNVALRFAQKAAEAGKQIVVFHERDYDFKFPAANALLFTPTVEKDRQPNEFGLPAWVPDHTNGPAPLRQKQQRPSIGFCGQVKRPTAKTRLKQFARTSLPYLSDIRMSGHSASLRENFQHKFLRAQAVQTLLDHPGVDTHFVLHGDFFAGADQKSTADEKTVARQSALETFLSNLADSDYSLCVRGIGNYSLRFYEIMAAGRPPLFLDTNCVLPYDFLIDWQKELVWVPQAEHQRAGQILADHHAGLSAEQFVDQQRRAREIWEDWLSPDGFFRNFYRHFRAP</sequence>
<evidence type="ECO:0000313" key="2">
    <source>
        <dbReference type="Proteomes" id="UP000244915"/>
    </source>
</evidence>
<proteinExistence type="predicted"/>
<dbReference type="Proteomes" id="UP000244915">
    <property type="component" value="Chromosome 2"/>
</dbReference>
<dbReference type="EMBL" id="CP022190">
    <property type="protein sequence ID" value="AWI85074.1"/>
    <property type="molecule type" value="Genomic_DNA"/>
</dbReference>
<evidence type="ECO:0008006" key="3">
    <source>
        <dbReference type="Google" id="ProtNLM"/>
    </source>
</evidence>
<name>A0A2U8HGZ7_9RHOB</name>
<gene>
    <name evidence="1" type="ORF">CEW88_15015</name>
</gene>
<dbReference type="KEGG" id="ypac:CEW88_15015"/>
<accession>A0A2U8HGZ7</accession>
<organism evidence="1 2">
    <name type="scientific">Alloyangia pacifica</name>
    <dbReference type="NCBI Taxonomy" id="311180"/>
    <lineage>
        <taxon>Bacteria</taxon>
        <taxon>Pseudomonadati</taxon>
        <taxon>Pseudomonadota</taxon>
        <taxon>Alphaproteobacteria</taxon>
        <taxon>Rhodobacterales</taxon>
        <taxon>Roseobacteraceae</taxon>
        <taxon>Alloyangia</taxon>
    </lineage>
</organism>
<evidence type="ECO:0000313" key="1">
    <source>
        <dbReference type="EMBL" id="AWI85074.1"/>
    </source>
</evidence>
<reference evidence="1 2" key="1">
    <citation type="submission" date="2017-06" db="EMBL/GenBank/DDBJ databases">
        <title>Yangia sp. YSBP01 complete genome sequence.</title>
        <authorList>
            <person name="Woo J.-H."/>
            <person name="Kim H.-S."/>
        </authorList>
    </citation>
    <scope>NUCLEOTIDE SEQUENCE [LARGE SCALE GENOMIC DNA]</scope>
    <source>
        <strain evidence="1 2">YSBP01</strain>
    </source>
</reference>
<protein>
    <recommendedName>
        <fullName evidence="3">Exostosin GT47 domain-containing protein</fullName>
    </recommendedName>
</protein>
<dbReference type="AlphaFoldDB" id="A0A2U8HGZ7"/>